<dbReference type="Gene3D" id="3.40.50.450">
    <property type="match status" value="1"/>
</dbReference>
<dbReference type="STRING" id="645990.SAMN00120144_2517"/>
<evidence type="ECO:0000313" key="2">
    <source>
        <dbReference type="Proteomes" id="UP000192266"/>
    </source>
</evidence>
<reference evidence="1 2" key="1">
    <citation type="submission" date="2017-04" db="EMBL/GenBank/DDBJ databases">
        <authorList>
            <person name="Afonso C.L."/>
            <person name="Miller P.J."/>
            <person name="Scott M.A."/>
            <person name="Spackman E."/>
            <person name="Goraichik I."/>
            <person name="Dimitrov K.M."/>
            <person name="Suarez D.L."/>
            <person name="Swayne D.E."/>
        </authorList>
    </citation>
    <scope>NUCLEOTIDE SEQUENCE [LARGE SCALE GENOMIC DNA]</scope>
    <source>
        <strain evidence="1 2">DSM 11622</strain>
    </source>
</reference>
<accession>A0A1W1W3R1</accession>
<dbReference type="OrthoDB" id="9815193at2"/>
<evidence type="ECO:0008006" key="3">
    <source>
        <dbReference type="Google" id="ProtNLM"/>
    </source>
</evidence>
<sequence>MEQKENEVLATNTPTVISNSFCGIIMPISDSEGYESGHWGQVRSIISEAVRDADYEPRIVSDGNNSSIIHARIITNIYQDDIVVCDVSSLNSNVMLEFGLRLASKKPIVVIKDNITKYSFDASPIEYVPYPANLDYYGVNNFKEKLLQQSSMQ</sequence>
<protein>
    <recommendedName>
        <fullName evidence="3">Nucleoside 2-deoxyribosyltransferase</fullName>
    </recommendedName>
</protein>
<dbReference type="EMBL" id="FWWW01000098">
    <property type="protein sequence ID" value="SMC00100.1"/>
    <property type="molecule type" value="Genomic_DNA"/>
</dbReference>
<keyword evidence="2" id="KW-1185">Reference proteome</keyword>
<proteinExistence type="predicted"/>
<evidence type="ECO:0000313" key="1">
    <source>
        <dbReference type="EMBL" id="SMC00100.1"/>
    </source>
</evidence>
<dbReference type="RefSeq" id="WP_143435053.1">
    <property type="nucleotide sequence ID" value="NZ_FWWW01000098.1"/>
</dbReference>
<gene>
    <name evidence="1" type="ORF">SAMN00120144_2517</name>
</gene>
<organism evidence="1 2">
    <name type="scientific">Hymenobacter roseosalivarius DSM 11622</name>
    <dbReference type="NCBI Taxonomy" id="645990"/>
    <lineage>
        <taxon>Bacteria</taxon>
        <taxon>Pseudomonadati</taxon>
        <taxon>Bacteroidota</taxon>
        <taxon>Cytophagia</taxon>
        <taxon>Cytophagales</taxon>
        <taxon>Hymenobacteraceae</taxon>
        <taxon>Hymenobacter</taxon>
    </lineage>
</organism>
<name>A0A1W1W3R1_9BACT</name>
<dbReference type="AlphaFoldDB" id="A0A1W1W3R1"/>
<dbReference type="Proteomes" id="UP000192266">
    <property type="component" value="Unassembled WGS sequence"/>
</dbReference>